<gene>
    <name evidence="1" type="ORF">CYMTET_17969</name>
</gene>
<dbReference type="GO" id="GO:0031931">
    <property type="term" value="C:TORC1 complex"/>
    <property type="evidence" value="ECO:0007669"/>
    <property type="project" value="TreeGrafter"/>
</dbReference>
<dbReference type="Gene3D" id="1.25.10.10">
    <property type="entry name" value="Leucine-rich Repeat Variant"/>
    <property type="match status" value="1"/>
</dbReference>
<dbReference type="AlphaFoldDB" id="A0AAE0L6E5"/>
<reference evidence="1 2" key="1">
    <citation type="journal article" date="2015" name="Genome Biol. Evol.">
        <title>Comparative Genomics of a Bacterivorous Green Alga Reveals Evolutionary Causalities and Consequences of Phago-Mixotrophic Mode of Nutrition.</title>
        <authorList>
            <person name="Burns J.A."/>
            <person name="Paasch A."/>
            <person name="Narechania A."/>
            <person name="Kim E."/>
        </authorList>
    </citation>
    <scope>NUCLEOTIDE SEQUENCE [LARGE SCALE GENOMIC DNA]</scope>
    <source>
        <strain evidence="1 2">PLY_AMNH</strain>
    </source>
</reference>
<organism evidence="1 2">
    <name type="scientific">Cymbomonas tetramitiformis</name>
    <dbReference type="NCBI Taxonomy" id="36881"/>
    <lineage>
        <taxon>Eukaryota</taxon>
        <taxon>Viridiplantae</taxon>
        <taxon>Chlorophyta</taxon>
        <taxon>Pyramimonadophyceae</taxon>
        <taxon>Pyramimonadales</taxon>
        <taxon>Pyramimonadaceae</taxon>
        <taxon>Cymbomonas</taxon>
    </lineage>
</organism>
<dbReference type="PANTHER" id="PTHR11139:SF9">
    <property type="entry name" value="SERINE_THREONINE-PROTEIN KINASE MTOR"/>
    <property type="match status" value="1"/>
</dbReference>
<dbReference type="PANTHER" id="PTHR11139">
    <property type="entry name" value="ATAXIA TELANGIECTASIA MUTATED ATM -RELATED"/>
    <property type="match status" value="1"/>
</dbReference>
<dbReference type="InterPro" id="IPR016024">
    <property type="entry name" value="ARM-type_fold"/>
</dbReference>
<dbReference type="GO" id="GO:0031929">
    <property type="term" value="P:TOR signaling"/>
    <property type="evidence" value="ECO:0007669"/>
    <property type="project" value="TreeGrafter"/>
</dbReference>
<proteinExistence type="predicted"/>
<dbReference type="InterPro" id="IPR011989">
    <property type="entry name" value="ARM-like"/>
</dbReference>
<dbReference type="GO" id="GO:0005634">
    <property type="term" value="C:nucleus"/>
    <property type="evidence" value="ECO:0007669"/>
    <property type="project" value="TreeGrafter"/>
</dbReference>
<dbReference type="Proteomes" id="UP001190700">
    <property type="component" value="Unassembled WGS sequence"/>
</dbReference>
<name>A0AAE0L6E5_9CHLO</name>
<dbReference type="InterPro" id="IPR050517">
    <property type="entry name" value="DDR_Repair_Kinase"/>
</dbReference>
<evidence type="ECO:0000313" key="2">
    <source>
        <dbReference type="Proteomes" id="UP001190700"/>
    </source>
</evidence>
<dbReference type="FunFam" id="1.25.10.10:FF:000284">
    <property type="entry name" value="Serine/threonine-protein kinase TOR"/>
    <property type="match status" value="1"/>
</dbReference>
<keyword evidence="2" id="KW-1185">Reference proteome</keyword>
<sequence>MSTKGETPHSNLRMHVEAEARDLSGENFTRFMNELYNRIFSMVNSSNPDEKLGGIYAIDELIDVQLGENATKISRFANYLRDIFQPNIDTATMIAAAQALGHLVRAGGALTADVVEFEVKRGLEWLEAERLEARRFAAVLILHQLAENAPTVFNVHVPSFITAIWPALRDPKIAIRERACDALRSCLCVVEKRETRYRVQWYYKLFEETQRGLGKGGSVERIHGSLLAIGELLRHTGEFMLARYKEVAETVLRFRDHRERLIRRSVTSILPRIAAFAPERFALSYLQICMQHLLGVLKSSSERGGGFMALGELAGCVGHGTGVSGITPHLPVSPRAPFAPCTSQ</sequence>
<dbReference type="GO" id="GO:0031932">
    <property type="term" value="C:TORC2 complex"/>
    <property type="evidence" value="ECO:0007669"/>
    <property type="project" value="TreeGrafter"/>
</dbReference>
<dbReference type="GO" id="GO:0016242">
    <property type="term" value="P:negative regulation of macroautophagy"/>
    <property type="evidence" value="ECO:0007669"/>
    <property type="project" value="TreeGrafter"/>
</dbReference>
<comment type="caution">
    <text evidence="1">The sequence shown here is derived from an EMBL/GenBank/DDBJ whole genome shotgun (WGS) entry which is preliminary data.</text>
</comment>
<dbReference type="SUPFAM" id="SSF48371">
    <property type="entry name" value="ARM repeat"/>
    <property type="match status" value="1"/>
</dbReference>
<evidence type="ECO:0008006" key="3">
    <source>
        <dbReference type="Google" id="ProtNLM"/>
    </source>
</evidence>
<evidence type="ECO:0000313" key="1">
    <source>
        <dbReference type="EMBL" id="KAK3273811.1"/>
    </source>
</evidence>
<dbReference type="GO" id="GO:0005737">
    <property type="term" value="C:cytoplasm"/>
    <property type="evidence" value="ECO:0007669"/>
    <property type="project" value="TreeGrafter"/>
</dbReference>
<dbReference type="EMBL" id="LGRX02008241">
    <property type="protein sequence ID" value="KAK3273811.1"/>
    <property type="molecule type" value="Genomic_DNA"/>
</dbReference>
<dbReference type="GO" id="GO:0004674">
    <property type="term" value="F:protein serine/threonine kinase activity"/>
    <property type="evidence" value="ECO:0007669"/>
    <property type="project" value="TreeGrafter"/>
</dbReference>
<accession>A0AAE0L6E5</accession>
<protein>
    <recommendedName>
        <fullName evidence="3">Serine/threonine-protein kinase TOR</fullName>
    </recommendedName>
</protein>